<dbReference type="NCBIfam" id="TIGR04131">
    <property type="entry name" value="Bac_Flav_CTERM"/>
    <property type="match status" value="1"/>
</dbReference>
<dbReference type="InterPro" id="IPR013783">
    <property type="entry name" value="Ig-like_fold"/>
</dbReference>
<dbReference type="Pfam" id="PF13585">
    <property type="entry name" value="CHU_C"/>
    <property type="match status" value="1"/>
</dbReference>
<keyword evidence="5" id="KW-1185">Reference proteome</keyword>
<feature type="chain" id="PRO_5020536729" evidence="2">
    <location>
        <begin position="23"/>
        <end position="1240"/>
    </location>
</feature>
<accession>A0A4Q1D583</accession>
<feature type="domain" description="PKD" evidence="3">
    <location>
        <begin position="1011"/>
        <end position="1045"/>
    </location>
</feature>
<proteinExistence type="predicted"/>
<dbReference type="InterPro" id="IPR000601">
    <property type="entry name" value="PKD_dom"/>
</dbReference>
<evidence type="ECO:0000313" key="5">
    <source>
        <dbReference type="Proteomes" id="UP000290545"/>
    </source>
</evidence>
<evidence type="ECO:0000256" key="2">
    <source>
        <dbReference type="SAM" id="SignalP"/>
    </source>
</evidence>
<dbReference type="SMART" id="SM00089">
    <property type="entry name" value="PKD"/>
    <property type="match status" value="4"/>
</dbReference>
<dbReference type="InterPro" id="IPR057708">
    <property type="entry name" value="DUF7948"/>
</dbReference>
<dbReference type="Gene3D" id="2.60.40.10">
    <property type="entry name" value="Immunoglobulins"/>
    <property type="match status" value="4"/>
</dbReference>
<dbReference type="OrthoDB" id="1652165at2"/>
<feature type="region of interest" description="Disordered" evidence="1">
    <location>
        <begin position="79"/>
        <end position="126"/>
    </location>
</feature>
<feature type="domain" description="PKD" evidence="3">
    <location>
        <begin position="910"/>
        <end position="965"/>
    </location>
</feature>
<dbReference type="Proteomes" id="UP000290545">
    <property type="component" value="Unassembled WGS sequence"/>
</dbReference>
<dbReference type="PROSITE" id="PS50093">
    <property type="entry name" value="PKD"/>
    <property type="match status" value="4"/>
</dbReference>
<dbReference type="CDD" id="cd00146">
    <property type="entry name" value="PKD"/>
    <property type="match status" value="2"/>
</dbReference>
<feature type="signal peptide" evidence="2">
    <location>
        <begin position="1"/>
        <end position="22"/>
    </location>
</feature>
<sequence length="1240" mass="132908">MKTFTRITGFVLLLLAVRTADAQYYEFIENKGQWNERVKFKGNIPNGSFYLQTAGYKIVQHNAADLVALSEYYTGHSHGSASNAGSSQGGSSGGHAQQSALRSGDDHAGEGGTAGGAPGSGGTTPPLVVRSHAYEVTFLGASTTPTIIKDKPTEGYYNYFLGSDSSKWASGCKVFQAVTYKNIYPNIDIRYYTDNEFLKYDIIVNPGGNVSDIIMQFDGADKLEVKKGELKIKTTTGDVTERAPYTYELGGAGRKTVDASYMVSGNILKFKVGNYDAASTLVIDPTVIFATFSGSTSDNWGFTATYDGLGNFYAGGIVFGDLFPVTNGAYQTQFGGGDRSDNSAPCDIAIMKFNPSGRSLIYATLLGGSGNEQPHSMIVDQKNNLVIAGRTSSSNFPQTDTTWGPGGGFDIFITKLNETGSALIGSRRIGGTASDGVNIIPKYTSAGSFPLRPNYGDDARSEVILDDEDNIYLAAQTQSGNFRTTANAFQTTMGGGQDGVLIKTSPNVKNILFSSFLGGSKDDAAFVLALHPTTKNIYVAGGTTSLNFPGTQNGAVLQSSYQGGDDDGFVSIVSNDGSQLIKSSYFGTGANDLIFGIQFNRVGDPFIMGTTTGSWPVQNAAFVEANGKHFISKLNADLTAYQYSTTFGPNRTTPSISPTAFLVDRCENVYVSGWGGGITMSSGYNQNSGTRGLTTTPDAAVPNDNSRDGSDFYFFVLKKDATSQLYGTMFGQTGGMGDHVDGGTARFDKQGIIYQSICANCAGGARFPTTTGVWSNTNKALGGRGCNLAALKIAFNLAGVGTSIRASVNGIVKKSGCIPLTVDFRDTIGIAKTYTWNFGDNSPEVTTTTPSTSHTYTAVGIYRVRLIATDPSSCNISDTAYIEIKAGDNRADLGFTYRKLTPPCDQLNYEFTNTSTAPSKPFLDTSFVWSMGDGTILTRQSLTTPFVHQYASAGTYNVALRLVDTSYCNYPDSVVQQIRIAINVKAQFETPASGCHPYTAVFNNTSLGGQSFLWNFGDGTTSTEEYPSHTYAQPGTYTVTLTATDPTTCNVTDVSAPFTVTVSPNPVAGFTFTPTQPVKNTPYTFTNTSSGAVSYIWSFGDAEGVATTKRDTVISHIYNESGEYTVSLIATNQYGCRDTAEQQVSAIIEPLVDVPTAFTPNGDGINDYVRLRGYGVARMVFRIYNRWGVLMYESISAKDPGWDGRYKGALQPQDVYGFIADVEFSDGRRYQKKGDITLLR</sequence>
<evidence type="ECO:0000256" key="1">
    <source>
        <dbReference type="SAM" id="MobiDB-lite"/>
    </source>
</evidence>
<evidence type="ECO:0000313" key="4">
    <source>
        <dbReference type="EMBL" id="RXK82827.1"/>
    </source>
</evidence>
<dbReference type="InterPro" id="IPR052918">
    <property type="entry name" value="Motility_Chemotaxis_Reg"/>
</dbReference>
<dbReference type="SUPFAM" id="SSF49299">
    <property type="entry name" value="PKD domain"/>
    <property type="match status" value="4"/>
</dbReference>
<dbReference type="Pfam" id="PF00801">
    <property type="entry name" value="PKD"/>
    <property type="match status" value="1"/>
</dbReference>
<reference evidence="4 5" key="1">
    <citation type="submission" date="2019-01" db="EMBL/GenBank/DDBJ databases">
        <title>Filimonas sp. strain TTM-71.</title>
        <authorList>
            <person name="Chen W.-M."/>
        </authorList>
    </citation>
    <scope>NUCLEOTIDE SEQUENCE [LARGE SCALE GENOMIC DNA]</scope>
    <source>
        <strain evidence="4 5">TTM-71</strain>
    </source>
</reference>
<feature type="compositionally biased region" description="Gly residues" evidence="1">
    <location>
        <begin position="110"/>
        <end position="122"/>
    </location>
</feature>
<dbReference type="RefSeq" id="WP_129003539.1">
    <property type="nucleotide sequence ID" value="NZ_SDHZ01000002.1"/>
</dbReference>
<dbReference type="InterPro" id="IPR026341">
    <property type="entry name" value="T9SS_type_B"/>
</dbReference>
<dbReference type="EMBL" id="SDHZ01000002">
    <property type="protein sequence ID" value="RXK82827.1"/>
    <property type="molecule type" value="Genomic_DNA"/>
</dbReference>
<organism evidence="4 5">
    <name type="scientific">Filimonas effusa</name>
    <dbReference type="NCBI Taxonomy" id="2508721"/>
    <lineage>
        <taxon>Bacteria</taxon>
        <taxon>Pseudomonadati</taxon>
        <taxon>Bacteroidota</taxon>
        <taxon>Chitinophagia</taxon>
        <taxon>Chitinophagales</taxon>
        <taxon>Chitinophagaceae</taxon>
        <taxon>Filimonas</taxon>
    </lineage>
</organism>
<protein>
    <submittedName>
        <fullName evidence="4">PKD domain-containing protein</fullName>
    </submittedName>
</protein>
<feature type="domain" description="PKD" evidence="3">
    <location>
        <begin position="833"/>
        <end position="889"/>
    </location>
</feature>
<dbReference type="PANTHER" id="PTHR35580">
    <property type="entry name" value="CELL SURFACE GLYCOPROTEIN (S-LAYER PROTEIN)-LIKE PROTEIN"/>
    <property type="match status" value="1"/>
</dbReference>
<dbReference type="Pfam" id="PF18911">
    <property type="entry name" value="PKD_4"/>
    <property type="match status" value="2"/>
</dbReference>
<gene>
    <name evidence="4" type="ORF">ESB13_11860</name>
</gene>
<comment type="caution">
    <text evidence="4">The sequence shown here is derived from an EMBL/GenBank/DDBJ whole genome shotgun (WGS) entry which is preliminary data.</text>
</comment>
<feature type="domain" description="PKD" evidence="3">
    <location>
        <begin position="1083"/>
        <end position="1144"/>
    </location>
</feature>
<dbReference type="Pfam" id="PF25778">
    <property type="entry name" value="DUF7948"/>
    <property type="match status" value="1"/>
</dbReference>
<evidence type="ECO:0000259" key="3">
    <source>
        <dbReference type="PROSITE" id="PS50093"/>
    </source>
</evidence>
<dbReference type="InterPro" id="IPR035986">
    <property type="entry name" value="PKD_dom_sf"/>
</dbReference>
<name>A0A4Q1D583_9BACT</name>
<dbReference type="AlphaFoldDB" id="A0A4Q1D583"/>
<dbReference type="PANTHER" id="PTHR35580:SF1">
    <property type="entry name" value="PHYTASE-LIKE DOMAIN-CONTAINING PROTEIN"/>
    <property type="match status" value="1"/>
</dbReference>
<dbReference type="InterPro" id="IPR022409">
    <property type="entry name" value="PKD/Chitinase_dom"/>
</dbReference>
<keyword evidence="2" id="KW-0732">Signal</keyword>